<protein>
    <recommendedName>
        <fullName evidence="6">MYND-type domain-containing protein</fullName>
    </recommendedName>
</protein>
<evidence type="ECO:0000256" key="3">
    <source>
        <dbReference type="ARBA" id="ARBA00022833"/>
    </source>
</evidence>
<dbReference type="GO" id="GO:0008270">
    <property type="term" value="F:zinc ion binding"/>
    <property type="evidence" value="ECO:0007669"/>
    <property type="project" value="UniProtKB-KW"/>
</dbReference>
<evidence type="ECO:0000313" key="8">
    <source>
        <dbReference type="Proteomes" id="UP001383192"/>
    </source>
</evidence>
<dbReference type="PROSITE" id="PS50865">
    <property type="entry name" value="ZF_MYND_2"/>
    <property type="match status" value="1"/>
</dbReference>
<evidence type="ECO:0000256" key="5">
    <source>
        <dbReference type="SAM" id="MobiDB-lite"/>
    </source>
</evidence>
<evidence type="ECO:0000256" key="2">
    <source>
        <dbReference type="ARBA" id="ARBA00022771"/>
    </source>
</evidence>
<feature type="domain" description="MYND-type" evidence="6">
    <location>
        <begin position="334"/>
        <end position="375"/>
    </location>
</feature>
<name>A0AAW0CAK4_9AGAR</name>
<evidence type="ECO:0000313" key="7">
    <source>
        <dbReference type="EMBL" id="KAK7035534.1"/>
    </source>
</evidence>
<proteinExistence type="predicted"/>
<evidence type="ECO:0000256" key="1">
    <source>
        <dbReference type="ARBA" id="ARBA00022723"/>
    </source>
</evidence>
<dbReference type="SUPFAM" id="SSF144232">
    <property type="entry name" value="HIT/MYND zinc finger-like"/>
    <property type="match status" value="1"/>
</dbReference>
<dbReference type="AlphaFoldDB" id="A0AAW0CAK4"/>
<dbReference type="Proteomes" id="UP001383192">
    <property type="component" value="Unassembled WGS sequence"/>
</dbReference>
<comment type="caution">
    <text evidence="7">The sequence shown here is derived from an EMBL/GenBank/DDBJ whole genome shotgun (WGS) entry which is preliminary data.</text>
</comment>
<organism evidence="7 8">
    <name type="scientific">Paramarasmius palmivorus</name>
    <dbReference type="NCBI Taxonomy" id="297713"/>
    <lineage>
        <taxon>Eukaryota</taxon>
        <taxon>Fungi</taxon>
        <taxon>Dikarya</taxon>
        <taxon>Basidiomycota</taxon>
        <taxon>Agaricomycotina</taxon>
        <taxon>Agaricomycetes</taxon>
        <taxon>Agaricomycetidae</taxon>
        <taxon>Agaricales</taxon>
        <taxon>Marasmiineae</taxon>
        <taxon>Marasmiaceae</taxon>
        <taxon>Paramarasmius</taxon>
    </lineage>
</organism>
<evidence type="ECO:0000259" key="6">
    <source>
        <dbReference type="PROSITE" id="PS50865"/>
    </source>
</evidence>
<accession>A0AAW0CAK4</accession>
<gene>
    <name evidence="7" type="ORF">VNI00_011827</name>
</gene>
<feature type="compositionally biased region" description="Acidic residues" evidence="5">
    <location>
        <begin position="587"/>
        <end position="597"/>
    </location>
</feature>
<reference evidence="7 8" key="1">
    <citation type="submission" date="2024-01" db="EMBL/GenBank/DDBJ databases">
        <title>A draft genome for a cacao thread blight-causing isolate of Paramarasmius palmivorus.</title>
        <authorList>
            <person name="Baruah I.K."/>
            <person name="Bukari Y."/>
            <person name="Amoako-Attah I."/>
            <person name="Meinhardt L.W."/>
            <person name="Bailey B.A."/>
            <person name="Cohen S.P."/>
        </authorList>
    </citation>
    <scope>NUCLEOTIDE SEQUENCE [LARGE SCALE GENOMIC DNA]</scope>
    <source>
        <strain evidence="7 8">GH-12</strain>
    </source>
</reference>
<dbReference type="PROSITE" id="PS01360">
    <property type="entry name" value="ZF_MYND_1"/>
    <property type="match status" value="1"/>
</dbReference>
<dbReference type="InterPro" id="IPR002893">
    <property type="entry name" value="Znf_MYND"/>
</dbReference>
<evidence type="ECO:0000256" key="4">
    <source>
        <dbReference type="PROSITE-ProRule" id="PRU00134"/>
    </source>
</evidence>
<keyword evidence="3" id="KW-0862">Zinc</keyword>
<keyword evidence="1" id="KW-0479">Metal-binding</keyword>
<dbReference type="Pfam" id="PF01753">
    <property type="entry name" value="zf-MYND"/>
    <property type="match status" value="1"/>
</dbReference>
<dbReference type="EMBL" id="JAYKXP010000052">
    <property type="protein sequence ID" value="KAK7035534.1"/>
    <property type="molecule type" value="Genomic_DNA"/>
</dbReference>
<keyword evidence="8" id="KW-1185">Reference proteome</keyword>
<feature type="region of interest" description="Disordered" evidence="5">
    <location>
        <begin position="562"/>
        <end position="614"/>
    </location>
</feature>
<sequence length="627" mass="71263">MSDSLEVALRSVTVNQPRARLGGLPTREIDNLQARMPSLIDVRKEAKLGKVTRDLLCERAANALELLKKPPPDDCEGVDQSGEKLGILHPSVAYHIMLPKLHVFSYFCHEQDVPDDLLFLCMWALQHKLSALLEAPDKQLRRMLEGPSGKIVSGAKTFMEGQTRAKLINHLISSRINRPEEAISHIEACMKLDEKTKPEPNDSFLRNPMMYILYGSVLTCMKTRDSEAQVVLEKVLRDIDKVEENNVKLIFIQAKLHLSRVLRRTGNVTAASEHESYLINWFRKNPQRIEENTLRDWFRNDTDNDPILQGLGGMVWLENRKPTFKTLDRRSRVCYNCGKRETPTLKLARCGKCQYTYYCSRKCQVENHPYHKIGCAERAADIKRAEALKTLAPDDSKCIEDWGRYKSSGVDEVTIYHALGLKFDLNRGKTHIMFKRVIYIPDGGKDILDRFRVIQAGVFKVSDVIKEMDGIMGYNPGETREAMDEMIDEFNHGPGKSGKSISFFTLYITDDTRMKGYLSIGGVSIKFVKGMRYDPDWRKLMNRSKFPAEPLLLRSGVQDAEHDYTPGERMAPETNQTAHDFSKYGSDSEDPNSDEENAKDNNIPSGPTKQFVPAAALPGLRGLFNKK</sequence>
<keyword evidence="2 4" id="KW-0863">Zinc-finger</keyword>
<dbReference type="Gene3D" id="6.10.140.2220">
    <property type="match status" value="1"/>
</dbReference>